<dbReference type="InterPro" id="IPR023214">
    <property type="entry name" value="HAD_sf"/>
</dbReference>
<dbReference type="PANTHER" id="PTHR12210">
    <property type="entry name" value="DULLARD PROTEIN PHOSPHATASE"/>
    <property type="match status" value="1"/>
</dbReference>
<dbReference type="SMART" id="SM00577">
    <property type="entry name" value="CPDc"/>
    <property type="match status" value="1"/>
</dbReference>
<comment type="similarity">
    <text evidence="10">Belongs to the Dullard family.</text>
</comment>
<protein>
    <recommendedName>
        <fullName evidence="11">CTD nuclear envelope phosphatase 1 homolog</fullName>
        <ecNumber evidence="2">3.1.3.16</ecNumber>
    </recommendedName>
    <alternativeName>
        <fullName evidence="12">Serine/threonine-protein phosphatase dullard homolog</fullName>
    </alternativeName>
</protein>
<organism evidence="15">
    <name type="scientific">Wuchereria bancrofti</name>
    <dbReference type="NCBI Taxonomy" id="6293"/>
    <lineage>
        <taxon>Eukaryota</taxon>
        <taxon>Metazoa</taxon>
        <taxon>Ecdysozoa</taxon>
        <taxon>Nematoda</taxon>
        <taxon>Chromadorea</taxon>
        <taxon>Rhabditida</taxon>
        <taxon>Spirurina</taxon>
        <taxon>Spiruromorpha</taxon>
        <taxon>Filarioidea</taxon>
        <taxon>Onchocercidae</taxon>
        <taxon>Wuchereria</taxon>
    </lineage>
</organism>
<dbReference type="EC" id="3.1.3.16" evidence="2"/>
<dbReference type="GO" id="GO:0071763">
    <property type="term" value="P:nuclear membrane organization"/>
    <property type="evidence" value="ECO:0007669"/>
    <property type="project" value="UniProtKB-ARBA"/>
</dbReference>
<sequence>MVKVYPCYPLAMRAKWDGVMKRRRDNGSMVAGRNALIRAVKTLLAAFCFYALGLFNCITYSIRRQYRNKRISIKLYVEWGKVTFTPCSSSIIRKRQVIRYEYVPLSPLSAHRLSVVKRKILVLDLDETLIHSHHDGIIRPMVKPGTPPDFVLRVNIDRHPVRFFVHCRPHVDYFLSMVSQWFDLVIFTASMEIYGSSVADKLDNGKGILQRRYFRQHCTMDYGGYTKDLSAVHADLSSIFILDNSPSAYRKFPQNAIPIRSWFSDPTDTCLLALLPFLDALRFASDVRSILSRNQQLQQVW</sequence>
<keyword evidence="7 13" id="KW-0472">Membrane</keyword>
<dbReference type="GO" id="GO:0004722">
    <property type="term" value="F:protein serine/threonine phosphatase activity"/>
    <property type="evidence" value="ECO:0007669"/>
    <property type="project" value="UniProtKB-EC"/>
</dbReference>
<name>A0A1I8ET38_WUCBA</name>
<evidence type="ECO:0000313" key="15">
    <source>
        <dbReference type="WBParaSite" id="maker-PairedContig_4727-snap-gene-0.5-mRNA-1"/>
    </source>
</evidence>
<dbReference type="STRING" id="6293.A0A1I8ET38"/>
<evidence type="ECO:0000256" key="9">
    <source>
        <dbReference type="ARBA" id="ARBA00048336"/>
    </source>
</evidence>
<evidence type="ECO:0000256" key="10">
    <source>
        <dbReference type="ARBA" id="ARBA00061694"/>
    </source>
</evidence>
<keyword evidence="6 13" id="KW-1133">Transmembrane helix</keyword>
<comment type="catalytic activity">
    <reaction evidence="8">
        <text>O-phospho-L-seryl-[protein] + H2O = L-seryl-[protein] + phosphate</text>
        <dbReference type="Rhea" id="RHEA:20629"/>
        <dbReference type="Rhea" id="RHEA-COMP:9863"/>
        <dbReference type="Rhea" id="RHEA-COMP:11604"/>
        <dbReference type="ChEBI" id="CHEBI:15377"/>
        <dbReference type="ChEBI" id="CHEBI:29999"/>
        <dbReference type="ChEBI" id="CHEBI:43474"/>
        <dbReference type="ChEBI" id="CHEBI:83421"/>
        <dbReference type="EC" id="3.1.3.16"/>
    </reaction>
</comment>
<evidence type="ECO:0000256" key="5">
    <source>
        <dbReference type="ARBA" id="ARBA00022912"/>
    </source>
</evidence>
<evidence type="ECO:0000256" key="3">
    <source>
        <dbReference type="ARBA" id="ARBA00022692"/>
    </source>
</evidence>
<evidence type="ECO:0000256" key="4">
    <source>
        <dbReference type="ARBA" id="ARBA00022801"/>
    </source>
</evidence>
<keyword evidence="5" id="KW-0904">Protein phosphatase</keyword>
<evidence type="ECO:0000256" key="12">
    <source>
        <dbReference type="ARBA" id="ARBA00079893"/>
    </source>
</evidence>
<evidence type="ECO:0000256" key="2">
    <source>
        <dbReference type="ARBA" id="ARBA00013081"/>
    </source>
</evidence>
<dbReference type="CDD" id="cd07521">
    <property type="entry name" value="HAD_FCP1-like"/>
    <property type="match status" value="1"/>
</dbReference>
<feature type="transmembrane region" description="Helical" evidence="13">
    <location>
        <begin position="43"/>
        <end position="62"/>
    </location>
</feature>
<dbReference type="InterPro" id="IPR004274">
    <property type="entry name" value="FCP1_dom"/>
</dbReference>
<feature type="domain" description="FCP1 homology" evidence="14">
    <location>
        <begin position="114"/>
        <end position="281"/>
    </location>
</feature>
<dbReference type="GO" id="GO:0044091">
    <property type="term" value="P:membrane biogenesis"/>
    <property type="evidence" value="ECO:0007669"/>
    <property type="project" value="UniProtKB-ARBA"/>
</dbReference>
<dbReference type="Gene3D" id="3.40.50.1000">
    <property type="entry name" value="HAD superfamily/HAD-like"/>
    <property type="match status" value="1"/>
</dbReference>
<dbReference type="NCBIfam" id="TIGR02251">
    <property type="entry name" value="HIF-SF_euk"/>
    <property type="match status" value="1"/>
</dbReference>
<dbReference type="AlphaFoldDB" id="A0A1I8ET38"/>
<dbReference type="PROSITE" id="PS50969">
    <property type="entry name" value="FCP1"/>
    <property type="match status" value="1"/>
</dbReference>
<accession>A0A1I8ET38</accession>
<evidence type="ECO:0000259" key="14">
    <source>
        <dbReference type="PROSITE" id="PS50969"/>
    </source>
</evidence>
<reference evidence="15" key="1">
    <citation type="submission" date="2016-11" db="UniProtKB">
        <authorList>
            <consortium name="WormBaseParasite"/>
        </authorList>
    </citation>
    <scope>IDENTIFICATION</scope>
    <source>
        <strain evidence="15">pt0022</strain>
    </source>
</reference>
<evidence type="ECO:0000256" key="6">
    <source>
        <dbReference type="ARBA" id="ARBA00022989"/>
    </source>
</evidence>
<dbReference type="FunFam" id="3.40.50.1000:FF:000044">
    <property type="entry name" value="CTD nuclear envelope phosphatase 1"/>
    <property type="match status" value="1"/>
</dbReference>
<dbReference type="Pfam" id="PF03031">
    <property type="entry name" value="NIF"/>
    <property type="match status" value="1"/>
</dbReference>
<dbReference type="InterPro" id="IPR050365">
    <property type="entry name" value="TIM50"/>
</dbReference>
<evidence type="ECO:0000256" key="11">
    <source>
        <dbReference type="ARBA" id="ARBA00070329"/>
    </source>
</evidence>
<keyword evidence="4" id="KW-0378">Hydrolase</keyword>
<dbReference type="InterPro" id="IPR011948">
    <property type="entry name" value="Dullard_phosphatase"/>
</dbReference>
<dbReference type="WBParaSite" id="maker-PairedContig_4727-snap-gene-0.5-mRNA-1">
    <property type="protein sequence ID" value="maker-PairedContig_4727-snap-gene-0.5-mRNA-1"/>
    <property type="gene ID" value="maker-PairedContig_4727-snap-gene-0.5"/>
</dbReference>
<evidence type="ECO:0000256" key="1">
    <source>
        <dbReference type="ARBA" id="ARBA00004167"/>
    </source>
</evidence>
<proteinExistence type="inferred from homology"/>
<evidence type="ECO:0000256" key="13">
    <source>
        <dbReference type="SAM" id="Phobius"/>
    </source>
</evidence>
<dbReference type="GO" id="GO:0016020">
    <property type="term" value="C:membrane"/>
    <property type="evidence" value="ECO:0007669"/>
    <property type="project" value="UniProtKB-SubCell"/>
</dbReference>
<comment type="subcellular location">
    <subcellularLocation>
        <location evidence="1">Membrane</location>
        <topology evidence="1">Single-pass membrane protein</topology>
    </subcellularLocation>
</comment>
<evidence type="ECO:0000256" key="8">
    <source>
        <dbReference type="ARBA" id="ARBA00047761"/>
    </source>
</evidence>
<dbReference type="SUPFAM" id="SSF56784">
    <property type="entry name" value="HAD-like"/>
    <property type="match status" value="1"/>
</dbReference>
<evidence type="ECO:0000256" key="7">
    <source>
        <dbReference type="ARBA" id="ARBA00023136"/>
    </source>
</evidence>
<comment type="catalytic activity">
    <reaction evidence="9">
        <text>O-phospho-L-threonyl-[protein] + H2O = L-threonyl-[protein] + phosphate</text>
        <dbReference type="Rhea" id="RHEA:47004"/>
        <dbReference type="Rhea" id="RHEA-COMP:11060"/>
        <dbReference type="Rhea" id="RHEA-COMP:11605"/>
        <dbReference type="ChEBI" id="CHEBI:15377"/>
        <dbReference type="ChEBI" id="CHEBI:30013"/>
        <dbReference type="ChEBI" id="CHEBI:43474"/>
        <dbReference type="ChEBI" id="CHEBI:61977"/>
        <dbReference type="EC" id="3.1.3.16"/>
    </reaction>
</comment>
<dbReference type="InterPro" id="IPR036412">
    <property type="entry name" value="HAD-like_sf"/>
</dbReference>
<keyword evidence="3 13" id="KW-0812">Transmembrane</keyword>